<dbReference type="EMBL" id="AIMB01000007">
    <property type="protein sequence ID" value="EJF90596.1"/>
    <property type="molecule type" value="Genomic_DNA"/>
</dbReference>
<dbReference type="RefSeq" id="WP_008039024.1">
    <property type="nucleotide sequence ID" value="NZ_JH725147.1"/>
</dbReference>
<dbReference type="HOGENOM" id="CLU_049311_0_1_5"/>
<keyword evidence="2" id="KW-1185">Reference proteome</keyword>
<name>J0QX28_9HYPH</name>
<dbReference type="AlphaFoldDB" id="J0QX28"/>
<dbReference type="Gene3D" id="3.40.50.10320">
    <property type="entry name" value="LmbE-like"/>
    <property type="match status" value="1"/>
</dbReference>
<proteinExistence type="predicted"/>
<evidence type="ECO:0008006" key="3">
    <source>
        <dbReference type="Google" id="ProtNLM"/>
    </source>
</evidence>
<dbReference type="PANTHER" id="PTHR12993:SF11">
    <property type="entry name" value="N-ACETYLGLUCOSAMINYL-PHOSPHATIDYLINOSITOL DE-N-ACETYLASE"/>
    <property type="match status" value="1"/>
</dbReference>
<accession>J0QX28</accession>
<gene>
    <name evidence="1" type="ORF">ME5_00997</name>
</gene>
<organism evidence="1 2">
    <name type="scientific">Bartonella tamiae Th239</name>
    <dbReference type="NCBI Taxonomy" id="1094558"/>
    <lineage>
        <taxon>Bacteria</taxon>
        <taxon>Pseudomonadati</taxon>
        <taxon>Pseudomonadota</taxon>
        <taxon>Alphaproteobacteria</taxon>
        <taxon>Hyphomicrobiales</taxon>
        <taxon>Bartonellaceae</taxon>
        <taxon>Bartonella</taxon>
    </lineage>
</organism>
<reference evidence="1 2" key="1">
    <citation type="submission" date="2012-03" db="EMBL/GenBank/DDBJ databases">
        <title>The Genome Sequence of Bartonella tamiae Th239.</title>
        <authorList>
            <consortium name="The Broad Institute Genome Sequencing Platform"/>
            <consortium name="The Broad Institute Genome Sequencing Center for Infectious Disease"/>
            <person name="Feldgarden M."/>
            <person name="Kirby J."/>
            <person name="Kosoy M."/>
            <person name="Birtles R."/>
            <person name="Probert W.S."/>
            <person name="Chiaraviglio L."/>
            <person name="Young S.K."/>
            <person name="Zeng Q."/>
            <person name="Gargeya S."/>
            <person name="Fitzgerald M."/>
            <person name="Haas B."/>
            <person name="Abouelleil A."/>
            <person name="Alvarado L."/>
            <person name="Arachchi H.M."/>
            <person name="Berlin A."/>
            <person name="Chapman S.B."/>
            <person name="Gearin G."/>
            <person name="Goldberg J."/>
            <person name="Griggs A."/>
            <person name="Gujja S."/>
            <person name="Hansen M."/>
            <person name="Heiman D."/>
            <person name="Howarth C."/>
            <person name="Larimer J."/>
            <person name="Lui A."/>
            <person name="MacDonald P.J.P."/>
            <person name="McCowen C."/>
            <person name="Montmayeur A."/>
            <person name="Murphy C."/>
            <person name="Neiman D."/>
            <person name="Pearson M."/>
            <person name="Priest M."/>
            <person name="Roberts A."/>
            <person name="Saif S."/>
            <person name="Shea T."/>
            <person name="Sisk P."/>
            <person name="Stolte C."/>
            <person name="Sykes S."/>
            <person name="Wortman J."/>
            <person name="Nusbaum C."/>
            <person name="Birren B."/>
        </authorList>
    </citation>
    <scope>NUCLEOTIDE SEQUENCE [LARGE SCALE GENOMIC DNA]</scope>
    <source>
        <strain evidence="1 2">Th239</strain>
    </source>
</reference>
<dbReference type="GO" id="GO:0016811">
    <property type="term" value="F:hydrolase activity, acting on carbon-nitrogen (but not peptide) bonds, in linear amides"/>
    <property type="evidence" value="ECO:0007669"/>
    <property type="project" value="TreeGrafter"/>
</dbReference>
<evidence type="ECO:0000313" key="2">
    <source>
        <dbReference type="Proteomes" id="UP000008952"/>
    </source>
</evidence>
<dbReference type="Proteomes" id="UP000008952">
    <property type="component" value="Unassembled WGS sequence"/>
</dbReference>
<sequence length="250" mass="28661">MVTPLKKGSLFQMPCHHIHLKDITRGNRLLVLAPHPDDEALGCGGGIAAACAAGMNVDIICITDGSHSHKNSLHWPKDKLVTLRANEFFKSTFILSNGLARNFMLNYEDQNSPNLISEIELAAMHIKKRLAPFYPTTIWSSWIGDPHIDHQNTAHLAYALKRLFSDSVLFFYTVWGRFIETDLLKEKKVLKLNTKPYQKIKEKAVMAHRSQMTRLIDDDPDGFVMSEQTRQHFISEDEYFLEADREYRAF</sequence>
<dbReference type="InterPro" id="IPR003737">
    <property type="entry name" value="GlcNAc_PI_deacetylase-related"/>
</dbReference>
<comment type="caution">
    <text evidence="1">The sequence shown here is derived from an EMBL/GenBank/DDBJ whole genome shotgun (WGS) entry which is preliminary data.</text>
</comment>
<protein>
    <recommendedName>
        <fullName evidence="3">LmbE family protein</fullName>
    </recommendedName>
</protein>
<dbReference type="SUPFAM" id="SSF102588">
    <property type="entry name" value="LmbE-like"/>
    <property type="match status" value="1"/>
</dbReference>
<dbReference type="PANTHER" id="PTHR12993">
    <property type="entry name" value="N-ACETYLGLUCOSAMINYL-PHOSPHATIDYLINOSITOL DE-N-ACETYLASE-RELATED"/>
    <property type="match status" value="1"/>
</dbReference>
<dbReference type="PATRIC" id="fig|1094558.3.peg.1088"/>
<dbReference type="eggNOG" id="COG2120">
    <property type="taxonomic scope" value="Bacteria"/>
</dbReference>
<dbReference type="Pfam" id="PF02585">
    <property type="entry name" value="PIG-L"/>
    <property type="match status" value="1"/>
</dbReference>
<dbReference type="OrthoDB" id="9790023at2"/>
<dbReference type="InterPro" id="IPR024078">
    <property type="entry name" value="LmbE-like_dom_sf"/>
</dbReference>
<dbReference type="STRING" id="1094558.ME5_00997"/>
<evidence type="ECO:0000313" key="1">
    <source>
        <dbReference type="EMBL" id="EJF90596.1"/>
    </source>
</evidence>